<keyword evidence="1" id="KW-0472">Membrane</keyword>
<dbReference type="PROSITE" id="PS50231">
    <property type="entry name" value="RICIN_B_LECTIN"/>
    <property type="match status" value="1"/>
</dbReference>
<dbReference type="Proteomes" id="UP000319103">
    <property type="component" value="Unassembled WGS sequence"/>
</dbReference>
<accession>A0A540W549</accession>
<reference evidence="3 4" key="1">
    <citation type="submission" date="2019-06" db="EMBL/GenBank/DDBJ databases">
        <title>Description of Kitasatospora acidophila sp. nov. isolated from pine grove soil, and reclassification of Streptomyces novaecaesareae to Kitasatospora novaeceasareae comb. nov.</title>
        <authorList>
            <person name="Kim M.J."/>
        </authorList>
    </citation>
    <scope>NUCLEOTIDE SEQUENCE [LARGE SCALE GENOMIC DNA]</scope>
    <source>
        <strain evidence="3 4">MMS16-CNU292</strain>
    </source>
</reference>
<gene>
    <name evidence="3" type="ORF">E6W39_19750</name>
</gene>
<protein>
    <submittedName>
        <fullName evidence="3">RICIN domain-containing protein</fullName>
    </submittedName>
</protein>
<evidence type="ECO:0000256" key="1">
    <source>
        <dbReference type="SAM" id="Phobius"/>
    </source>
</evidence>
<dbReference type="SUPFAM" id="SSF50370">
    <property type="entry name" value="Ricin B-like lectins"/>
    <property type="match status" value="1"/>
</dbReference>
<feature type="domain" description="Ricin B lectin" evidence="2">
    <location>
        <begin position="174"/>
        <end position="263"/>
    </location>
</feature>
<sequence>MPCSKTPSACKEEGGPGGSIWIETFAMPRVHAELAAIFRNTVLRDGESGAKSCYRQPHPPYAELAFSAKKSSQGKQEKRMIRNKKLVYSLPVTLAAAAAVLGIAIPANAAPIRAERASSLSTPHLKPNSAIPHNRFVGSTVVNKNSGKCLEVYYSSTAAGAAVDQWGCNQTLTQLWSLNYLGAAPNGAYIYQLVNQNSGQCLDVTSYAVGASVVQNPCDSATNSWWTELTDGSGYSRFQNYDTGQMLEVYQSSTNNGAKVDQYPGNWTATA</sequence>
<name>A0A540W549_9ACTN</name>
<dbReference type="Gene3D" id="2.80.10.50">
    <property type="match status" value="2"/>
</dbReference>
<keyword evidence="1" id="KW-0812">Transmembrane</keyword>
<dbReference type="EMBL" id="VIGB01000003">
    <property type="protein sequence ID" value="TQF04057.1"/>
    <property type="molecule type" value="Genomic_DNA"/>
</dbReference>
<dbReference type="InterPro" id="IPR000772">
    <property type="entry name" value="Ricin_B_lectin"/>
</dbReference>
<dbReference type="AlphaFoldDB" id="A0A540W549"/>
<dbReference type="CDD" id="cd00161">
    <property type="entry name" value="beta-trefoil_Ricin-like"/>
    <property type="match status" value="1"/>
</dbReference>
<comment type="caution">
    <text evidence="3">The sequence shown here is derived from an EMBL/GenBank/DDBJ whole genome shotgun (WGS) entry which is preliminary data.</text>
</comment>
<evidence type="ECO:0000313" key="3">
    <source>
        <dbReference type="EMBL" id="TQF04057.1"/>
    </source>
</evidence>
<keyword evidence="1" id="KW-1133">Transmembrane helix</keyword>
<dbReference type="InterPro" id="IPR035992">
    <property type="entry name" value="Ricin_B-like_lectins"/>
</dbReference>
<dbReference type="OrthoDB" id="177947at2"/>
<evidence type="ECO:0000259" key="2">
    <source>
        <dbReference type="Pfam" id="PF14200"/>
    </source>
</evidence>
<proteinExistence type="predicted"/>
<organism evidence="3 4">
    <name type="scientific">Kitasatospora acidiphila</name>
    <dbReference type="NCBI Taxonomy" id="2567942"/>
    <lineage>
        <taxon>Bacteria</taxon>
        <taxon>Bacillati</taxon>
        <taxon>Actinomycetota</taxon>
        <taxon>Actinomycetes</taxon>
        <taxon>Kitasatosporales</taxon>
        <taxon>Streptomycetaceae</taxon>
        <taxon>Kitasatospora</taxon>
    </lineage>
</organism>
<evidence type="ECO:0000313" key="4">
    <source>
        <dbReference type="Proteomes" id="UP000319103"/>
    </source>
</evidence>
<feature type="transmembrane region" description="Helical" evidence="1">
    <location>
        <begin position="86"/>
        <end position="107"/>
    </location>
</feature>
<keyword evidence="4" id="KW-1185">Reference proteome</keyword>
<dbReference type="Pfam" id="PF14200">
    <property type="entry name" value="RicinB_lectin_2"/>
    <property type="match status" value="1"/>
</dbReference>